<dbReference type="Gene3D" id="1.10.3720.10">
    <property type="entry name" value="MetI-like"/>
    <property type="match status" value="1"/>
</dbReference>
<keyword evidence="2 7" id="KW-0813">Transport</keyword>
<protein>
    <submittedName>
        <fullName evidence="9">Carbohydrate ABC transporter permease</fullName>
    </submittedName>
</protein>
<evidence type="ECO:0000256" key="1">
    <source>
        <dbReference type="ARBA" id="ARBA00004651"/>
    </source>
</evidence>
<organism evidence="9 10">
    <name type="scientific">Metabacillus halosaccharovorans</name>
    <dbReference type="NCBI Taxonomy" id="930124"/>
    <lineage>
        <taxon>Bacteria</taxon>
        <taxon>Bacillati</taxon>
        <taxon>Bacillota</taxon>
        <taxon>Bacilli</taxon>
        <taxon>Bacillales</taxon>
        <taxon>Bacillaceae</taxon>
        <taxon>Metabacillus</taxon>
    </lineage>
</organism>
<name>A0ABT3DH05_9BACI</name>
<keyword evidence="10" id="KW-1185">Reference proteome</keyword>
<dbReference type="PANTHER" id="PTHR43744:SF8">
    <property type="entry name" value="SN-GLYCEROL-3-PHOSPHATE TRANSPORT SYSTEM PERMEASE PROTEIN UGPE"/>
    <property type="match status" value="1"/>
</dbReference>
<evidence type="ECO:0000259" key="8">
    <source>
        <dbReference type="PROSITE" id="PS50928"/>
    </source>
</evidence>
<keyword evidence="5 7" id="KW-1133">Transmembrane helix</keyword>
<dbReference type="SUPFAM" id="SSF161098">
    <property type="entry name" value="MetI-like"/>
    <property type="match status" value="1"/>
</dbReference>
<comment type="subcellular location">
    <subcellularLocation>
        <location evidence="1 7">Cell membrane</location>
        <topology evidence="1 7">Multi-pass membrane protein</topology>
    </subcellularLocation>
</comment>
<evidence type="ECO:0000256" key="4">
    <source>
        <dbReference type="ARBA" id="ARBA00022692"/>
    </source>
</evidence>
<comment type="similarity">
    <text evidence="7">Belongs to the binding-protein-dependent transport system permease family.</text>
</comment>
<feature type="transmembrane region" description="Helical" evidence="7">
    <location>
        <begin position="180"/>
        <end position="205"/>
    </location>
</feature>
<evidence type="ECO:0000256" key="7">
    <source>
        <dbReference type="RuleBase" id="RU363032"/>
    </source>
</evidence>
<dbReference type="Proteomes" id="UP001526147">
    <property type="component" value="Unassembled WGS sequence"/>
</dbReference>
<dbReference type="InterPro" id="IPR000515">
    <property type="entry name" value="MetI-like"/>
</dbReference>
<accession>A0ABT3DH05</accession>
<evidence type="ECO:0000313" key="9">
    <source>
        <dbReference type="EMBL" id="MCV9886171.1"/>
    </source>
</evidence>
<keyword evidence="6 7" id="KW-0472">Membrane</keyword>
<feature type="transmembrane region" description="Helical" evidence="7">
    <location>
        <begin position="140"/>
        <end position="159"/>
    </location>
</feature>
<proteinExistence type="inferred from homology"/>
<keyword evidence="3" id="KW-1003">Cell membrane</keyword>
<sequence>MKSNKRNLFLIEIVGLLLGLLWLSPFYLMLVNAFKTKKEIFMSVLSFPEALATENFVRAFDDLDFVNSLVNSLIISVCSIAVIVIFSSMAGYALARNKSKLSSALLLVFVAAMLIPFQSVMIPLVSLFGSANMLNQAGLIFMYLGFGCSLSIFLYHGAMTGISKSLDEAAIVDGANKFQVFWFIIFPLLKPISVTVAILNVIWIWNDYLLPSLILGESSATIPLKMFFFFGQYTKQWHLALAGLTLAIIPVIIGYFFAQKQIIKGVAEGAVK</sequence>
<feature type="transmembrane region" description="Helical" evidence="7">
    <location>
        <begin position="73"/>
        <end position="94"/>
    </location>
</feature>
<feature type="transmembrane region" description="Helical" evidence="7">
    <location>
        <begin position="106"/>
        <end position="128"/>
    </location>
</feature>
<dbReference type="PANTHER" id="PTHR43744">
    <property type="entry name" value="ABC TRANSPORTER PERMEASE PROTEIN MG189-RELATED-RELATED"/>
    <property type="match status" value="1"/>
</dbReference>
<feature type="domain" description="ABC transmembrane type-1" evidence="8">
    <location>
        <begin position="69"/>
        <end position="258"/>
    </location>
</feature>
<evidence type="ECO:0000256" key="3">
    <source>
        <dbReference type="ARBA" id="ARBA00022475"/>
    </source>
</evidence>
<feature type="transmembrane region" description="Helical" evidence="7">
    <location>
        <begin position="7"/>
        <end position="28"/>
    </location>
</feature>
<reference evidence="9 10" key="1">
    <citation type="submission" date="2022-10" db="EMBL/GenBank/DDBJ databases">
        <title>Draft genome assembly of moderately radiation resistant bacterium Metabacillus halosaccharovorans.</title>
        <authorList>
            <person name="Pal S."/>
            <person name="Gopinathan A."/>
        </authorList>
    </citation>
    <scope>NUCLEOTIDE SEQUENCE [LARGE SCALE GENOMIC DNA]</scope>
    <source>
        <strain evidence="9 10">VITHBRA001</strain>
    </source>
</reference>
<feature type="transmembrane region" description="Helical" evidence="7">
    <location>
        <begin position="237"/>
        <end position="258"/>
    </location>
</feature>
<gene>
    <name evidence="9" type="ORF">OIH86_10925</name>
</gene>
<evidence type="ECO:0000313" key="10">
    <source>
        <dbReference type="Proteomes" id="UP001526147"/>
    </source>
</evidence>
<dbReference type="InterPro" id="IPR035906">
    <property type="entry name" value="MetI-like_sf"/>
</dbReference>
<dbReference type="Pfam" id="PF00528">
    <property type="entry name" value="BPD_transp_1"/>
    <property type="match status" value="1"/>
</dbReference>
<evidence type="ECO:0000256" key="5">
    <source>
        <dbReference type="ARBA" id="ARBA00022989"/>
    </source>
</evidence>
<dbReference type="CDD" id="cd06261">
    <property type="entry name" value="TM_PBP2"/>
    <property type="match status" value="1"/>
</dbReference>
<keyword evidence="4 7" id="KW-0812">Transmembrane</keyword>
<evidence type="ECO:0000256" key="6">
    <source>
        <dbReference type="ARBA" id="ARBA00023136"/>
    </source>
</evidence>
<dbReference type="EMBL" id="JAOYEY010000036">
    <property type="protein sequence ID" value="MCV9886171.1"/>
    <property type="molecule type" value="Genomic_DNA"/>
</dbReference>
<evidence type="ECO:0000256" key="2">
    <source>
        <dbReference type="ARBA" id="ARBA00022448"/>
    </source>
</evidence>
<dbReference type="RefSeq" id="WP_264142812.1">
    <property type="nucleotide sequence ID" value="NZ_JAOYEY010000036.1"/>
</dbReference>
<comment type="caution">
    <text evidence="9">The sequence shown here is derived from an EMBL/GenBank/DDBJ whole genome shotgun (WGS) entry which is preliminary data.</text>
</comment>
<dbReference type="PROSITE" id="PS50928">
    <property type="entry name" value="ABC_TM1"/>
    <property type="match status" value="1"/>
</dbReference>